<evidence type="ECO:0000256" key="1">
    <source>
        <dbReference type="SAM" id="MobiDB-lite"/>
    </source>
</evidence>
<proteinExistence type="predicted"/>
<accession>A0ABQ6K419</accession>
<dbReference type="EMBL" id="BSVB01000001">
    <property type="protein sequence ID" value="GMA94702.1"/>
    <property type="molecule type" value="Genomic_DNA"/>
</dbReference>
<evidence type="ECO:0008006" key="4">
    <source>
        <dbReference type="Google" id="ProtNLM"/>
    </source>
</evidence>
<sequence>MPFAARCPYVFDACRTIDPPLQTPRHRPASDGWLVACHLHDPELAPDGPPEALRDGLAPAAVAR</sequence>
<comment type="caution">
    <text evidence="2">The sequence shown here is derived from an EMBL/GenBank/DDBJ whole genome shotgun (WGS) entry which is preliminary data.</text>
</comment>
<feature type="region of interest" description="Disordered" evidence="1">
    <location>
        <begin position="44"/>
        <end position="64"/>
    </location>
</feature>
<protein>
    <recommendedName>
        <fullName evidence="4">Oligopeptide/dipeptide ABC transporter C-terminal domain-containing protein</fullName>
    </recommendedName>
</protein>
<evidence type="ECO:0000313" key="2">
    <source>
        <dbReference type="EMBL" id="GMA94702.1"/>
    </source>
</evidence>
<reference evidence="3" key="1">
    <citation type="journal article" date="2019" name="Int. J. Syst. Evol. Microbiol.">
        <title>The Global Catalogue of Microorganisms (GCM) 10K type strain sequencing project: providing services to taxonomists for standard genome sequencing and annotation.</title>
        <authorList>
            <consortium name="The Broad Institute Genomics Platform"/>
            <consortium name="The Broad Institute Genome Sequencing Center for Infectious Disease"/>
            <person name="Wu L."/>
            <person name="Ma J."/>
        </authorList>
    </citation>
    <scope>NUCLEOTIDE SEQUENCE [LARGE SCALE GENOMIC DNA]</scope>
    <source>
        <strain evidence="3">NBRC 108894</strain>
    </source>
</reference>
<gene>
    <name evidence="2" type="ORF">GCM10025881_15260</name>
</gene>
<evidence type="ECO:0000313" key="3">
    <source>
        <dbReference type="Proteomes" id="UP001157034"/>
    </source>
</evidence>
<dbReference type="RefSeq" id="WP_284253599.1">
    <property type="nucleotide sequence ID" value="NZ_BSVB01000001.1"/>
</dbReference>
<organism evidence="2 3">
    <name type="scientific">Pseudolysinimonas kribbensis</name>
    <dbReference type="NCBI Taxonomy" id="433641"/>
    <lineage>
        <taxon>Bacteria</taxon>
        <taxon>Bacillati</taxon>
        <taxon>Actinomycetota</taxon>
        <taxon>Actinomycetes</taxon>
        <taxon>Micrococcales</taxon>
        <taxon>Microbacteriaceae</taxon>
        <taxon>Pseudolysinimonas</taxon>
    </lineage>
</organism>
<keyword evidence="3" id="KW-1185">Reference proteome</keyword>
<dbReference type="Proteomes" id="UP001157034">
    <property type="component" value="Unassembled WGS sequence"/>
</dbReference>
<name>A0ABQ6K419_9MICO</name>